<evidence type="ECO:0000256" key="1">
    <source>
        <dbReference type="SAM" id="MobiDB-lite"/>
    </source>
</evidence>
<accession>A0A1Y1LRH2</accession>
<sequence length="134" mass="14832">MLGLDKVPTPGNNHEEIHPKPKVEPQRQPKFKLGPSIILTIHKRVRINKLSLQPATPVPHRFPYQSDSSHTHEEPEEDAKDNWQILKIVSFNFDIGEEADKGTGSDKACPVPLPSSTDGVETFCGAEIQCAMLG</sequence>
<dbReference type="AlphaFoldDB" id="A0A1Y1LRH2"/>
<evidence type="ECO:0000313" key="2">
    <source>
        <dbReference type="EMBL" id="JAV74495.1"/>
    </source>
</evidence>
<feature type="compositionally biased region" description="Basic and acidic residues" evidence="1">
    <location>
        <begin position="13"/>
        <end position="27"/>
    </location>
</feature>
<reference evidence="2" key="1">
    <citation type="journal article" date="2016" name="Sci. Rep.">
        <title>Molecular characterization of firefly nuptial gifts: a multi-omics approach sheds light on postcopulatory sexual selection.</title>
        <authorList>
            <person name="Al-Wathiqui N."/>
            <person name="Fallon T.R."/>
            <person name="South A."/>
            <person name="Weng J.K."/>
            <person name="Lewis S.M."/>
        </authorList>
    </citation>
    <scope>NUCLEOTIDE SEQUENCE</scope>
</reference>
<feature type="region of interest" description="Disordered" evidence="1">
    <location>
        <begin position="1"/>
        <end position="31"/>
    </location>
</feature>
<protein>
    <submittedName>
        <fullName evidence="2">Uncharacterized protein</fullName>
    </submittedName>
</protein>
<dbReference type="EMBL" id="GEZM01052448">
    <property type="protein sequence ID" value="JAV74495.1"/>
    <property type="molecule type" value="Transcribed_RNA"/>
</dbReference>
<proteinExistence type="predicted"/>
<feature type="region of interest" description="Disordered" evidence="1">
    <location>
        <begin position="52"/>
        <end position="81"/>
    </location>
</feature>
<name>A0A1Y1LRH2_PHOPY</name>
<organism evidence="2">
    <name type="scientific">Photinus pyralis</name>
    <name type="common">Common eastern firefly</name>
    <name type="synonym">Lampyris pyralis</name>
    <dbReference type="NCBI Taxonomy" id="7054"/>
    <lineage>
        <taxon>Eukaryota</taxon>
        <taxon>Metazoa</taxon>
        <taxon>Ecdysozoa</taxon>
        <taxon>Arthropoda</taxon>
        <taxon>Hexapoda</taxon>
        <taxon>Insecta</taxon>
        <taxon>Pterygota</taxon>
        <taxon>Neoptera</taxon>
        <taxon>Endopterygota</taxon>
        <taxon>Coleoptera</taxon>
        <taxon>Polyphaga</taxon>
        <taxon>Elateriformia</taxon>
        <taxon>Elateroidea</taxon>
        <taxon>Lampyridae</taxon>
        <taxon>Lampyrinae</taxon>
        <taxon>Photinus</taxon>
    </lineage>
</organism>